<evidence type="ECO:0000256" key="1">
    <source>
        <dbReference type="SAM" id="Phobius"/>
    </source>
</evidence>
<keyword evidence="1" id="KW-0812">Transmembrane</keyword>
<feature type="transmembrane region" description="Helical" evidence="1">
    <location>
        <begin position="266"/>
        <end position="289"/>
    </location>
</feature>
<accession>A0AAW0R672</accession>
<organism evidence="2 3">
    <name type="scientific">Apiospora kogelbergensis</name>
    <dbReference type="NCBI Taxonomy" id="1337665"/>
    <lineage>
        <taxon>Eukaryota</taxon>
        <taxon>Fungi</taxon>
        <taxon>Dikarya</taxon>
        <taxon>Ascomycota</taxon>
        <taxon>Pezizomycotina</taxon>
        <taxon>Sordariomycetes</taxon>
        <taxon>Xylariomycetidae</taxon>
        <taxon>Amphisphaeriales</taxon>
        <taxon>Apiosporaceae</taxon>
        <taxon>Apiospora</taxon>
    </lineage>
</organism>
<name>A0AAW0R672_9PEZI</name>
<reference evidence="2 3" key="1">
    <citation type="submission" date="2023-01" db="EMBL/GenBank/DDBJ databases">
        <title>Analysis of 21 Apiospora genomes using comparative genomics revels a genus with tremendous synthesis potential of carbohydrate active enzymes and secondary metabolites.</title>
        <authorList>
            <person name="Sorensen T."/>
        </authorList>
    </citation>
    <scope>NUCLEOTIDE SEQUENCE [LARGE SCALE GENOMIC DNA]</scope>
    <source>
        <strain evidence="2 3">CBS 117206</strain>
    </source>
</reference>
<dbReference type="AlphaFoldDB" id="A0AAW0R672"/>
<keyword evidence="1" id="KW-1133">Transmembrane helix</keyword>
<comment type="caution">
    <text evidence="2">The sequence shown here is derived from an EMBL/GenBank/DDBJ whole genome shotgun (WGS) entry which is preliminary data.</text>
</comment>
<sequence>MPTKIDLDNILQTELIVIGDKGTLRGPSIGIGTRFPRSDDNVAAFYSPNGDASLELQVVRCFVPGSFTVKSAELLTDDVHKSIFGTDAHSDDKKKTCIVHIVGATPEIDRIVNSGAKIQDSFHSITLEADLHNTDNKGNRLALFVSEAQFHFDGHAYWEIQHEQRYPKQEWSKAFYDNPTLLALGSPCHYGLQQLSWYIRYDAASHGVDRQSLPLPRLVAARSGGGDTERRPRLNKPKTSRILLAHPLMPFTNMTTAHSGLFTSPALISGLAIFYISLTSALISGLANFFPTTISALISGLANFFPTTISALISGLAISLHPNHDVDPTSATFGHVARYHRCTHLSSIRNL</sequence>
<protein>
    <submittedName>
        <fullName evidence="2">Uncharacterized protein</fullName>
    </submittedName>
</protein>
<dbReference type="EMBL" id="JAQQWP010000002">
    <property type="protein sequence ID" value="KAK8129372.1"/>
    <property type="molecule type" value="Genomic_DNA"/>
</dbReference>
<feature type="transmembrane region" description="Helical" evidence="1">
    <location>
        <begin position="301"/>
        <end position="320"/>
    </location>
</feature>
<evidence type="ECO:0000313" key="3">
    <source>
        <dbReference type="Proteomes" id="UP001392437"/>
    </source>
</evidence>
<keyword evidence="1" id="KW-0472">Membrane</keyword>
<keyword evidence="3" id="KW-1185">Reference proteome</keyword>
<dbReference type="Proteomes" id="UP001392437">
    <property type="component" value="Unassembled WGS sequence"/>
</dbReference>
<gene>
    <name evidence="2" type="ORF">PG999_001752</name>
</gene>
<evidence type="ECO:0000313" key="2">
    <source>
        <dbReference type="EMBL" id="KAK8129372.1"/>
    </source>
</evidence>
<proteinExistence type="predicted"/>